<evidence type="ECO:0000313" key="4">
    <source>
        <dbReference type="Proteomes" id="UP000324222"/>
    </source>
</evidence>
<dbReference type="InterPro" id="IPR050359">
    <property type="entry name" value="bHLH_transcription_factors"/>
</dbReference>
<dbReference type="AlphaFoldDB" id="A0A5B7DFV0"/>
<reference evidence="3 4" key="1">
    <citation type="submission" date="2019-05" db="EMBL/GenBank/DDBJ databases">
        <title>Another draft genome of Portunus trituberculatus and its Hox gene families provides insights of decapod evolution.</title>
        <authorList>
            <person name="Jeong J.-H."/>
            <person name="Song I."/>
            <person name="Kim S."/>
            <person name="Choi T."/>
            <person name="Kim D."/>
            <person name="Ryu S."/>
            <person name="Kim W."/>
        </authorList>
    </citation>
    <scope>NUCLEOTIDE SEQUENCE [LARGE SCALE GENOMIC DNA]</scope>
    <source>
        <tissue evidence="3">Muscle</tissue>
    </source>
</reference>
<dbReference type="GO" id="GO:0070888">
    <property type="term" value="F:E-box binding"/>
    <property type="evidence" value="ECO:0007669"/>
    <property type="project" value="TreeGrafter"/>
</dbReference>
<dbReference type="InterPro" id="IPR036638">
    <property type="entry name" value="HLH_DNA-bd_sf"/>
</dbReference>
<evidence type="ECO:0000259" key="2">
    <source>
        <dbReference type="PROSITE" id="PS50888"/>
    </source>
</evidence>
<organism evidence="3 4">
    <name type="scientific">Portunus trituberculatus</name>
    <name type="common">Swimming crab</name>
    <name type="synonym">Neptunus trituberculatus</name>
    <dbReference type="NCBI Taxonomy" id="210409"/>
    <lineage>
        <taxon>Eukaryota</taxon>
        <taxon>Metazoa</taxon>
        <taxon>Ecdysozoa</taxon>
        <taxon>Arthropoda</taxon>
        <taxon>Crustacea</taxon>
        <taxon>Multicrustacea</taxon>
        <taxon>Malacostraca</taxon>
        <taxon>Eumalacostraca</taxon>
        <taxon>Eucarida</taxon>
        <taxon>Decapoda</taxon>
        <taxon>Pleocyemata</taxon>
        <taxon>Brachyura</taxon>
        <taxon>Eubrachyura</taxon>
        <taxon>Portunoidea</taxon>
        <taxon>Portunidae</taxon>
        <taxon>Portuninae</taxon>
        <taxon>Portunus</taxon>
    </lineage>
</organism>
<dbReference type="Proteomes" id="UP000324222">
    <property type="component" value="Unassembled WGS sequence"/>
</dbReference>
<dbReference type="GO" id="GO:0003700">
    <property type="term" value="F:DNA-binding transcription factor activity"/>
    <property type="evidence" value="ECO:0007669"/>
    <property type="project" value="TreeGrafter"/>
</dbReference>
<name>A0A5B7DFV0_PORTR</name>
<dbReference type="OrthoDB" id="10039134at2759"/>
<dbReference type="PANTHER" id="PTHR19290">
    <property type="entry name" value="BASIC HELIX-LOOP-HELIX PROTEIN NEUROGENIN-RELATED"/>
    <property type="match status" value="1"/>
</dbReference>
<feature type="region of interest" description="Disordered" evidence="1">
    <location>
        <begin position="1"/>
        <end position="77"/>
    </location>
</feature>
<dbReference type="CDD" id="cd11431">
    <property type="entry name" value="bHLH_TS_taxi_Dei"/>
    <property type="match status" value="1"/>
</dbReference>
<dbReference type="SMART" id="SM00353">
    <property type="entry name" value="HLH"/>
    <property type="match status" value="1"/>
</dbReference>
<dbReference type="PROSITE" id="PS50888">
    <property type="entry name" value="BHLH"/>
    <property type="match status" value="1"/>
</dbReference>
<dbReference type="GO" id="GO:0045944">
    <property type="term" value="P:positive regulation of transcription by RNA polymerase II"/>
    <property type="evidence" value="ECO:0007669"/>
    <property type="project" value="TreeGrafter"/>
</dbReference>
<feature type="domain" description="BHLH" evidence="2">
    <location>
        <begin position="75"/>
        <end position="132"/>
    </location>
</feature>
<feature type="compositionally biased region" description="Basic and acidic residues" evidence="1">
    <location>
        <begin position="48"/>
        <end position="59"/>
    </location>
</feature>
<dbReference type="GO" id="GO:0005634">
    <property type="term" value="C:nucleus"/>
    <property type="evidence" value="ECO:0007669"/>
    <property type="project" value="TreeGrafter"/>
</dbReference>
<dbReference type="GO" id="GO:0009653">
    <property type="term" value="P:anatomical structure morphogenesis"/>
    <property type="evidence" value="ECO:0007669"/>
    <property type="project" value="TreeGrafter"/>
</dbReference>
<proteinExistence type="predicted"/>
<evidence type="ECO:0000313" key="3">
    <source>
        <dbReference type="EMBL" id="MPC20210.1"/>
    </source>
</evidence>
<sequence>MAGGKEQAEGDMLLTDTNNNNNNSGGGDSGGVRGEKYALRPRTLIKRLQQEKVRQDIPKRSPVKSKSRPAPLSKYRRKTANARERLRMREINNAFESLRRVLPEGAEVQASSTSAITKIMTLRLAVEYIKALSFVLEDDADQPFGPLGGSLHSCLHHSLPLSLHHHHKALQPTRVTAAPHNAHSHPPPLPLHHHRPPSQLVAHYGNCNTTISTSSSPATVRTSVSSTSDLEELFSDDSGLLEESFDVFHDLQTLATADPFDILLGPDKDAVLAFPTELCN</sequence>
<dbReference type="GO" id="GO:0046983">
    <property type="term" value="F:protein dimerization activity"/>
    <property type="evidence" value="ECO:0007669"/>
    <property type="project" value="InterPro"/>
</dbReference>
<dbReference type="Gene3D" id="4.10.280.10">
    <property type="entry name" value="Helix-loop-helix DNA-binding domain"/>
    <property type="match status" value="1"/>
</dbReference>
<dbReference type="PANTHER" id="PTHR19290:SF147">
    <property type="entry name" value="HELIX-LOOP-HELIX PROTEIN DELILAH"/>
    <property type="match status" value="1"/>
</dbReference>
<dbReference type="EMBL" id="VSRR010000847">
    <property type="protein sequence ID" value="MPC20210.1"/>
    <property type="molecule type" value="Genomic_DNA"/>
</dbReference>
<gene>
    <name evidence="3" type="primary">tx_11</name>
    <name evidence="3" type="ORF">E2C01_013145</name>
</gene>
<comment type="caution">
    <text evidence="3">The sequence shown here is derived from an EMBL/GenBank/DDBJ whole genome shotgun (WGS) entry which is preliminary data.</text>
</comment>
<dbReference type="InterPro" id="IPR011598">
    <property type="entry name" value="bHLH_dom"/>
</dbReference>
<accession>A0A5B7DFV0</accession>
<keyword evidence="4" id="KW-1185">Reference proteome</keyword>
<dbReference type="Pfam" id="PF00010">
    <property type="entry name" value="HLH"/>
    <property type="match status" value="1"/>
</dbReference>
<protein>
    <submittedName>
        <fullName evidence="3">Helix-loop-helix protein delilah</fullName>
    </submittedName>
</protein>
<dbReference type="SUPFAM" id="SSF47459">
    <property type="entry name" value="HLH, helix-loop-helix DNA-binding domain"/>
    <property type="match status" value="1"/>
</dbReference>
<evidence type="ECO:0000256" key="1">
    <source>
        <dbReference type="SAM" id="MobiDB-lite"/>
    </source>
</evidence>